<dbReference type="SUPFAM" id="SSF53681">
    <property type="entry name" value="Aspartate/glutamate racemase"/>
    <property type="match status" value="2"/>
</dbReference>
<keyword evidence="4 7" id="KW-0573">Peptidoglycan synthesis</keyword>
<name>A0ABN6SE96_9BIFI</name>
<evidence type="ECO:0000313" key="9">
    <source>
        <dbReference type="Proteomes" id="UP001321748"/>
    </source>
</evidence>
<feature type="binding site" evidence="7">
    <location>
        <begin position="11"/>
        <end position="12"/>
    </location>
    <ligand>
        <name>substrate</name>
    </ligand>
</feature>
<keyword evidence="6 7" id="KW-0961">Cell wall biogenesis/degradation</keyword>
<dbReference type="InterPro" id="IPR015942">
    <property type="entry name" value="Asp/Glu/hydantoin_racemase"/>
</dbReference>
<feature type="binding site" evidence="7">
    <location>
        <begin position="43"/>
        <end position="44"/>
    </location>
    <ligand>
        <name>substrate</name>
    </ligand>
</feature>
<evidence type="ECO:0000256" key="5">
    <source>
        <dbReference type="ARBA" id="ARBA00023235"/>
    </source>
</evidence>
<evidence type="ECO:0000256" key="7">
    <source>
        <dbReference type="HAMAP-Rule" id="MF_00258"/>
    </source>
</evidence>
<comment type="catalytic activity">
    <reaction evidence="1 7">
        <text>L-glutamate = D-glutamate</text>
        <dbReference type="Rhea" id="RHEA:12813"/>
        <dbReference type="ChEBI" id="CHEBI:29985"/>
        <dbReference type="ChEBI" id="CHEBI:29986"/>
        <dbReference type="EC" id="5.1.1.3"/>
    </reaction>
</comment>
<dbReference type="InterPro" id="IPR018187">
    <property type="entry name" value="Asp/Glu_racemase_AS_1"/>
</dbReference>
<evidence type="ECO:0000256" key="4">
    <source>
        <dbReference type="ARBA" id="ARBA00022984"/>
    </source>
</evidence>
<accession>A0ABN6SE96</accession>
<dbReference type="Gene3D" id="3.40.50.1860">
    <property type="match status" value="2"/>
</dbReference>
<dbReference type="HAMAP" id="MF_00258">
    <property type="entry name" value="Glu_racemase"/>
    <property type="match status" value="1"/>
</dbReference>
<dbReference type="InterPro" id="IPR001920">
    <property type="entry name" value="Asp/Glu_race"/>
</dbReference>
<dbReference type="Pfam" id="PF01177">
    <property type="entry name" value="Asp_Glu_race"/>
    <property type="match status" value="1"/>
</dbReference>
<dbReference type="InterPro" id="IPR004391">
    <property type="entry name" value="Glu_race"/>
</dbReference>
<dbReference type="RefSeq" id="WP_317643354.1">
    <property type="nucleotide sequence ID" value="NZ_AP026800.1"/>
</dbReference>
<dbReference type="PANTHER" id="PTHR21198:SF3">
    <property type="entry name" value="GLUTAMATE RACEMASE"/>
    <property type="match status" value="1"/>
</dbReference>
<evidence type="ECO:0000256" key="2">
    <source>
        <dbReference type="ARBA" id="ARBA00013090"/>
    </source>
</evidence>
<evidence type="ECO:0000313" key="8">
    <source>
        <dbReference type="EMBL" id="BDR54341.1"/>
    </source>
</evidence>
<comment type="similarity">
    <text evidence="7">Belongs to the aspartate/glutamate racemases family.</text>
</comment>
<gene>
    <name evidence="7 8" type="primary">murI</name>
    <name evidence="8" type="ORF">KIMH_04520</name>
</gene>
<dbReference type="PANTHER" id="PTHR21198">
    <property type="entry name" value="GLUTAMATE RACEMASE"/>
    <property type="match status" value="1"/>
</dbReference>
<evidence type="ECO:0000256" key="3">
    <source>
        <dbReference type="ARBA" id="ARBA00022960"/>
    </source>
</evidence>
<feature type="active site" description="Proton donor/acceptor" evidence="7">
    <location>
        <position position="187"/>
    </location>
</feature>
<keyword evidence="3 7" id="KW-0133">Cell shape</keyword>
<dbReference type="NCBIfam" id="TIGR00067">
    <property type="entry name" value="glut_race"/>
    <property type="match status" value="1"/>
</dbReference>
<feature type="binding site" evidence="7">
    <location>
        <begin position="188"/>
        <end position="189"/>
    </location>
    <ligand>
        <name>substrate</name>
    </ligand>
</feature>
<dbReference type="EMBL" id="AP026800">
    <property type="protein sequence ID" value="BDR54341.1"/>
    <property type="molecule type" value="Genomic_DNA"/>
</dbReference>
<keyword evidence="9" id="KW-1185">Reference proteome</keyword>
<comment type="pathway">
    <text evidence="7">Cell wall biogenesis; peptidoglycan biosynthesis.</text>
</comment>
<keyword evidence="5 7" id="KW-0413">Isomerase</keyword>
<protein>
    <recommendedName>
        <fullName evidence="2 7">Glutamate racemase</fullName>
        <ecNumber evidence="2 7">5.1.1.3</ecNumber>
    </recommendedName>
</protein>
<dbReference type="EC" id="5.1.1.3" evidence="2 7"/>
<comment type="function">
    <text evidence="7">Provides the (R)-glutamate required for cell wall biosynthesis.</text>
</comment>
<proteinExistence type="inferred from homology"/>
<feature type="active site" description="Proton donor/acceptor" evidence="7">
    <location>
        <position position="74"/>
    </location>
</feature>
<feature type="binding site" evidence="7">
    <location>
        <begin position="75"/>
        <end position="76"/>
    </location>
    <ligand>
        <name>substrate</name>
    </ligand>
</feature>
<organism evidence="8 9">
    <name type="scientific">Bombiscardovia apis</name>
    <dbReference type="NCBI Taxonomy" id="2932182"/>
    <lineage>
        <taxon>Bacteria</taxon>
        <taxon>Bacillati</taxon>
        <taxon>Actinomycetota</taxon>
        <taxon>Actinomycetes</taxon>
        <taxon>Bifidobacteriales</taxon>
        <taxon>Bifidobacteriaceae</taxon>
        <taxon>Bombiscardovia</taxon>
    </lineage>
</organism>
<evidence type="ECO:0000256" key="6">
    <source>
        <dbReference type="ARBA" id="ARBA00023316"/>
    </source>
</evidence>
<reference evidence="8 9" key="1">
    <citation type="journal article" date="2023" name="Microbiol. Spectr.">
        <title>Symbiosis of Carpenter Bees with Uncharacterized Lactic Acid Bacteria Showing NAD Auxotrophy.</title>
        <authorList>
            <person name="Kawasaki S."/>
            <person name="Ozawa K."/>
            <person name="Mori T."/>
            <person name="Yamamoto A."/>
            <person name="Ito M."/>
            <person name="Ohkuma M."/>
            <person name="Sakamoto M."/>
            <person name="Matsutani M."/>
        </authorList>
    </citation>
    <scope>NUCLEOTIDE SEQUENCE [LARGE SCALE GENOMIC DNA]</scope>
    <source>
        <strain evidence="8 9">KimH</strain>
    </source>
</reference>
<dbReference type="Proteomes" id="UP001321748">
    <property type="component" value="Chromosome"/>
</dbReference>
<dbReference type="PROSITE" id="PS00923">
    <property type="entry name" value="ASP_GLU_RACEMASE_1"/>
    <property type="match status" value="1"/>
</dbReference>
<sequence>MASSAPIGIFDSGLGGLSVMGAVRQLMPHENLVFFGDSAHAPYGTKTPEEVQKRCFLIADKLVEQGAKAIVIACNTATSVCAPALRERYQIPIVGMEPALKVACDRGQGRSQRVIVAATPLTLKEEKFARLMARFEADHTIYKQPCPDLVTIVESGKLGNESLVQATLERYFASYDLTNIDSIVLGCTHFVFYRHYFEHYCPPELAIIDGNEGTARHLRDVLAQANQLNNQAANGSVTLSNSNPDCAVKQLSWHLLESMS</sequence>
<evidence type="ECO:0000256" key="1">
    <source>
        <dbReference type="ARBA" id="ARBA00001602"/>
    </source>
</evidence>